<dbReference type="PROSITE" id="PS00107">
    <property type="entry name" value="PROTEIN_KINASE_ATP"/>
    <property type="match status" value="1"/>
</dbReference>
<name>A0ABQ4BUG8_9ACTN</name>
<dbReference type="EC" id="2.7.11.1" evidence="1"/>
<evidence type="ECO:0000256" key="1">
    <source>
        <dbReference type="ARBA" id="ARBA00012513"/>
    </source>
</evidence>
<comment type="caution">
    <text evidence="9">The sequence shown here is derived from an EMBL/GenBank/DDBJ whole genome shotgun (WGS) entry which is preliminary data.</text>
</comment>
<keyword evidence="4 7" id="KW-0547">Nucleotide-binding</keyword>
<keyword evidence="5 9" id="KW-0418">Kinase</keyword>
<dbReference type="EMBL" id="BOMS01000190">
    <property type="protein sequence ID" value="GIE73825.1"/>
    <property type="molecule type" value="Genomic_DNA"/>
</dbReference>
<evidence type="ECO:0000256" key="2">
    <source>
        <dbReference type="ARBA" id="ARBA00022527"/>
    </source>
</evidence>
<dbReference type="PROSITE" id="PS50011">
    <property type="entry name" value="PROTEIN_KINASE_DOM"/>
    <property type="match status" value="1"/>
</dbReference>
<dbReference type="SUPFAM" id="SSF56112">
    <property type="entry name" value="Protein kinase-like (PK-like)"/>
    <property type="match status" value="1"/>
</dbReference>
<dbReference type="SMART" id="SM00220">
    <property type="entry name" value="S_TKc"/>
    <property type="match status" value="1"/>
</dbReference>
<dbReference type="PANTHER" id="PTHR43289">
    <property type="entry name" value="MITOGEN-ACTIVATED PROTEIN KINASE KINASE KINASE 20-RELATED"/>
    <property type="match status" value="1"/>
</dbReference>
<evidence type="ECO:0000313" key="10">
    <source>
        <dbReference type="Proteomes" id="UP000624709"/>
    </source>
</evidence>
<dbReference type="Proteomes" id="UP000624709">
    <property type="component" value="Unassembled WGS sequence"/>
</dbReference>
<evidence type="ECO:0000256" key="7">
    <source>
        <dbReference type="PROSITE-ProRule" id="PRU10141"/>
    </source>
</evidence>
<evidence type="ECO:0000256" key="4">
    <source>
        <dbReference type="ARBA" id="ARBA00022741"/>
    </source>
</evidence>
<evidence type="ECO:0000259" key="8">
    <source>
        <dbReference type="PROSITE" id="PS50011"/>
    </source>
</evidence>
<dbReference type="InterPro" id="IPR000719">
    <property type="entry name" value="Prot_kinase_dom"/>
</dbReference>
<dbReference type="GO" id="GO:0004674">
    <property type="term" value="F:protein serine/threonine kinase activity"/>
    <property type="evidence" value="ECO:0007669"/>
    <property type="project" value="UniProtKB-KW"/>
</dbReference>
<evidence type="ECO:0000313" key="9">
    <source>
        <dbReference type="EMBL" id="GIE73825.1"/>
    </source>
</evidence>
<evidence type="ECO:0000256" key="3">
    <source>
        <dbReference type="ARBA" id="ARBA00022679"/>
    </source>
</evidence>
<organism evidence="9 10">
    <name type="scientific">Actinoplanes palleronii</name>
    <dbReference type="NCBI Taxonomy" id="113570"/>
    <lineage>
        <taxon>Bacteria</taxon>
        <taxon>Bacillati</taxon>
        <taxon>Actinomycetota</taxon>
        <taxon>Actinomycetes</taxon>
        <taxon>Micromonosporales</taxon>
        <taxon>Micromonosporaceae</taxon>
        <taxon>Actinoplanes</taxon>
    </lineage>
</organism>
<dbReference type="PANTHER" id="PTHR43289:SF6">
    <property type="entry name" value="SERINE_THREONINE-PROTEIN KINASE NEKL-3"/>
    <property type="match status" value="1"/>
</dbReference>
<keyword evidence="6 7" id="KW-0067">ATP-binding</keyword>
<dbReference type="InterPro" id="IPR011009">
    <property type="entry name" value="Kinase-like_dom_sf"/>
</dbReference>
<dbReference type="InterPro" id="IPR008271">
    <property type="entry name" value="Ser/Thr_kinase_AS"/>
</dbReference>
<keyword evidence="2 9" id="KW-0723">Serine/threonine-protein kinase</keyword>
<dbReference type="Pfam" id="PF00069">
    <property type="entry name" value="Pkinase"/>
    <property type="match status" value="1"/>
</dbReference>
<protein>
    <recommendedName>
        <fullName evidence="1">non-specific serine/threonine protein kinase</fullName>
        <ecNumber evidence="1">2.7.11.1</ecNumber>
    </recommendedName>
</protein>
<evidence type="ECO:0000256" key="6">
    <source>
        <dbReference type="ARBA" id="ARBA00022840"/>
    </source>
</evidence>
<keyword evidence="10" id="KW-1185">Reference proteome</keyword>
<dbReference type="Gene3D" id="1.10.510.10">
    <property type="entry name" value="Transferase(Phosphotransferase) domain 1"/>
    <property type="match status" value="1"/>
</dbReference>
<feature type="binding site" evidence="7">
    <location>
        <position position="39"/>
    </location>
    <ligand>
        <name>ATP</name>
        <dbReference type="ChEBI" id="CHEBI:30616"/>
    </ligand>
</feature>
<accession>A0ABQ4BUG8</accession>
<dbReference type="PROSITE" id="PS00108">
    <property type="entry name" value="PROTEIN_KINASE_ST"/>
    <property type="match status" value="1"/>
</dbReference>
<keyword evidence="3" id="KW-0808">Transferase</keyword>
<dbReference type="CDD" id="cd14014">
    <property type="entry name" value="STKc_PknB_like"/>
    <property type="match status" value="1"/>
</dbReference>
<feature type="domain" description="Protein kinase" evidence="8">
    <location>
        <begin position="10"/>
        <end position="266"/>
    </location>
</feature>
<dbReference type="Gene3D" id="3.30.200.20">
    <property type="entry name" value="Phosphorylase Kinase, domain 1"/>
    <property type="match status" value="1"/>
</dbReference>
<evidence type="ECO:0000256" key="5">
    <source>
        <dbReference type="ARBA" id="ARBA00022777"/>
    </source>
</evidence>
<dbReference type="RefSeq" id="WP_203831369.1">
    <property type="nucleotide sequence ID" value="NZ_BAAATY010000016.1"/>
</dbReference>
<reference evidence="9 10" key="1">
    <citation type="submission" date="2021-01" db="EMBL/GenBank/DDBJ databases">
        <title>Whole genome shotgun sequence of Actinoplanes palleronii NBRC 14916.</title>
        <authorList>
            <person name="Komaki H."/>
            <person name="Tamura T."/>
        </authorList>
    </citation>
    <scope>NUCLEOTIDE SEQUENCE [LARGE SCALE GENOMIC DNA]</scope>
    <source>
        <strain evidence="9 10">NBRC 14916</strain>
    </source>
</reference>
<sequence length="446" mass="47735">MPTLTKIGRYRVTRRLGSGAFATVWLAEDDVLESEVAIKVLADNWAHHPDVRARFEQEAQVLRRVDSEHLVRVHDFGELPDGRPYQVMTYASGGTLDERLAAGRMPLDVVLRTATAIAEGVTVLHDSGVLHRDLKPSNVLFDMVRGRERILVADLGLAKEIAQASGFTVVTGTPGYMAPEQRLLGGGLDVRADVHALGAMTYQMLTGQTPYADRTRLTAPSKLRPGIPKRIDNAVLRALDPDRARRWPSAQAFAAALDLSVERRLLRWTARITGAVIALAAVAAAGGATVPYGSPPGWVRVRDDAHALSVAVPASWARQLRDQGWNPASIGLPAGPSPGLQVGADLASSAGTSPAVLAGVSPSIRVPGSATLPSHDDCVQQPDRPVSVNGLSGQVRRWTACAGTGTSYSEILLIGDRGAYLQIRQNGPVDRTDDVLRTLRITRPGS</sequence>
<dbReference type="InterPro" id="IPR017441">
    <property type="entry name" value="Protein_kinase_ATP_BS"/>
</dbReference>
<gene>
    <name evidence="9" type="ORF">Apa02nite_099330</name>
</gene>
<proteinExistence type="predicted"/>